<comment type="caution">
    <text evidence="6">The sequence shown here is derived from an EMBL/GenBank/DDBJ whole genome shotgun (WGS) entry which is preliminary data.</text>
</comment>
<keyword evidence="2" id="KW-0762">Sugar transport</keyword>
<dbReference type="GO" id="GO:0016740">
    <property type="term" value="F:transferase activity"/>
    <property type="evidence" value="ECO:0007669"/>
    <property type="project" value="UniProtKB-KW"/>
</dbReference>
<dbReference type="GO" id="GO:0009401">
    <property type="term" value="P:phosphoenolpyruvate-dependent sugar phosphotransferase system"/>
    <property type="evidence" value="ECO:0007669"/>
    <property type="project" value="UniProtKB-KW"/>
</dbReference>
<evidence type="ECO:0000256" key="3">
    <source>
        <dbReference type="ARBA" id="ARBA00022679"/>
    </source>
</evidence>
<keyword evidence="3 6" id="KW-0808">Transferase</keyword>
<dbReference type="SUPFAM" id="SSF46973">
    <property type="entry name" value="Enzyme IIa from lactose specific PTS, IIa-lac"/>
    <property type="match status" value="1"/>
</dbReference>
<reference evidence="6 7" key="1">
    <citation type="submission" date="2016-01" db="EMBL/GenBank/DDBJ databases">
        <title>Draft Genome Sequences of Seven Thermophilic Sporeformers Isolated from Foods.</title>
        <authorList>
            <person name="Berendsen E.M."/>
            <person name="Wells-Bennik M.H."/>
            <person name="Krawcyk A.O."/>
            <person name="De Jong A."/>
            <person name="Holsappel S."/>
            <person name="Eijlander R.T."/>
            <person name="Kuipers O.P."/>
        </authorList>
    </citation>
    <scope>NUCLEOTIDE SEQUENCE [LARGE SCALE GENOMIC DNA]</scope>
    <source>
        <strain evidence="6 7">B4135</strain>
    </source>
</reference>
<gene>
    <name evidence="6" type="ORF">B4135_2704</name>
</gene>
<dbReference type="Gene3D" id="1.20.58.80">
    <property type="entry name" value="Phosphotransferase system, lactose/cellobiose-type IIA subunit"/>
    <property type="match status" value="1"/>
</dbReference>
<keyword evidence="4" id="KW-0598">Phosphotransferase system</keyword>
<dbReference type="CDD" id="cd00215">
    <property type="entry name" value="PTS_IIA_lac"/>
    <property type="match status" value="1"/>
</dbReference>
<dbReference type="PANTHER" id="PTHR34382">
    <property type="entry name" value="PTS SYSTEM N,N'-DIACETYLCHITOBIOSE-SPECIFIC EIIA COMPONENT"/>
    <property type="match status" value="1"/>
</dbReference>
<protein>
    <submittedName>
        <fullName evidence="6">PTS system, cellobiose-specific IIA component</fullName>
        <ecNumber evidence="6">2.7.1.69</ecNumber>
    </submittedName>
</protein>
<evidence type="ECO:0000256" key="4">
    <source>
        <dbReference type="ARBA" id="ARBA00022683"/>
    </source>
</evidence>
<evidence type="ECO:0000313" key="7">
    <source>
        <dbReference type="Proteomes" id="UP000075683"/>
    </source>
</evidence>
<organism evidence="6 7">
    <name type="scientific">Caldibacillus debilis</name>
    <dbReference type="NCBI Taxonomy" id="301148"/>
    <lineage>
        <taxon>Bacteria</taxon>
        <taxon>Bacillati</taxon>
        <taxon>Bacillota</taxon>
        <taxon>Bacilli</taxon>
        <taxon>Bacillales</taxon>
        <taxon>Bacillaceae</taxon>
        <taxon>Caldibacillus</taxon>
    </lineage>
</organism>
<dbReference type="Pfam" id="PF02255">
    <property type="entry name" value="PTS_IIA"/>
    <property type="match status" value="1"/>
</dbReference>
<dbReference type="InterPro" id="IPR003188">
    <property type="entry name" value="PTS_IIA_lac/cel"/>
</dbReference>
<keyword evidence="1" id="KW-0813">Transport</keyword>
<dbReference type="PANTHER" id="PTHR34382:SF7">
    <property type="entry name" value="PTS SYSTEM N,N'-DIACETYLCHITOBIOSE-SPECIFIC EIIA COMPONENT"/>
    <property type="match status" value="1"/>
</dbReference>
<evidence type="ECO:0000256" key="2">
    <source>
        <dbReference type="ARBA" id="ARBA00022597"/>
    </source>
</evidence>
<sequence length="171" mass="19001">MREIPLPAPGTQPSGNGTALRPFLFTAIFWTSSKKRGKRMPARPGCSNPYIRLKGMDRVAEIKMETIFEMILHGGNGKSHAMEAIELAKEGKFEEAEAKLKEADEALNHAHHLQTSLITDEVNGNPSTVSLLMVHAQDHLMTAMTMKDLAKQFVDLYKLLQTKGTDRKNGE</sequence>
<evidence type="ECO:0000256" key="1">
    <source>
        <dbReference type="ARBA" id="ARBA00022448"/>
    </source>
</evidence>
<feature type="modified residue" description="Phosphohistidine; by HPr" evidence="5">
    <location>
        <position position="135"/>
    </location>
</feature>
<dbReference type="InterPro" id="IPR036542">
    <property type="entry name" value="PTS_IIA_lac/cel_sf"/>
</dbReference>
<evidence type="ECO:0000313" key="6">
    <source>
        <dbReference type="EMBL" id="KYD15136.1"/>
    </source>
</evidence>
<dbReference type="AlphaFoldDB" id="A0A150LSU1"/>
<dbReference type="EMBL" id="LQYT01000072">
    <property type="protein sequence ID" value="KYD15136.1"/>
    <property type="molecule type" value="Genomic_DNA"/>
</dbReference>
<evidence type="ECO:0000256" key="5">
    <source>
        <dbReference type="PROSITE-ProRule" id="PRU00418"/>
    </source>
</evidence>
<name>A0A150LSU1_9BACI</name>
<dbReference type="EC" id="2.7.1.69" evidence="6"/>
<accession>A0A150LSU1</accession>
<proteinExistence type="predicted"/>
<dbReference type="Proteomes" id="UP000075683">
    <property type="component" value="Unassembled WGS sequence"/>
</dbReference>
<dbReference type="STRING" id="301148.B4135_2704"/>
<dbReference type="PROSITE" id="PS51095">
    <property type="entry name" value="PTS_EIIA_TYPE_3"/>
    <property type="match status" value="1"/>
</dbReference>